<gene>
    <name evidence="1" type="ORF">KTO63_06740</name>
</gene>
<sequence length="149" mass="16127">MKRLTIALAAIAIALTNCKKDHNQDTSTNSQGSVQKFDIIFNGTEYTGANVRYGVPAQHTTTYRTELECTLAWTPAFYVRIANAPTSGKADFCNAGCDPQNGDIILSFLGDGVMETEFSGSMEYTTDGIVKINAVSKTGKTLTGTIQWK</sequence>
<evidence type="ECO:0000313" key="1">
    <source>
        <dbReference type="EMBL" id="MBV4356831.1"/>
    </source>
</evidence>
<dbReference type="AlphaFoldDB" id="A0A9E2S6S9"/>
<accession>A0A9E2S6S9</accession>
<dbReference type="RefSeq" id="WP_217790469.1">
    <property type="nucleotide sequence ID" value="NZ_JAHSPG010000003.1"/>
</dbReference>
<reference evidence="1" key="1">
    <citation type="submission" date="2021-06" db="EMBL/GenBank/DDBJ databases">
        <authorList>
            <person name="Huq M.A."/>
        </authorList>
    </citation>
    <scope>NUCLEOTIDE SEQUENCE</scope>
    <source>
        <strain evidence="1">MAH-26</strain>
    </source>
</reference>
<keyword evidence="2" id="KW-1185">Reference proteome</keyword>
<protein>
    <submittedName>
        <fullName evidence="1">Uncharacterized protein</fullName>
    </submittedName>
</protein>
<organism evidence="1 2">
    <name type="scientific">Pinibacter aurantiacus</name>
    <dbReference type="NCBI Taxonomy" id="2851599"/>
    <lineage>
        <taxon>Bacteria</taxon>
        <taxon>Pseudomonadati</taxon>
        <taxon>Bacteroidota</taxon>
        <taxon>Chitinophagia</taxon>
        <taxon>Chitinophagales</taxon>
        <taxon>Chitinophagaceae</taxon>
        <taxon>Pinibacter</taxon>
    </lineage>
</organism>
<dbReference type="Proteomes" id="UP000812270">
    <property type="component" value="Unassembled WGS sequence"/>
</dbReference>
<proteinExistence type="predicted"/>
<evidence type="ECO:0000313" key="2">
    <source>
        <dbReference type="Proteomes" id="UP000812270"/>
    </source>
</evidence>
<dbReference type="EMBL" id="JAHSPG010000003">
    <property type="protein sequence ID" value="MBV4356831.1"/>
    <property type="molecule type" value="Genomic_DNA"/>
</dbReference>
<name>A0A9E2S6S9_9BACT</name>
<comment type="caution">
    <text evidence="1">The sequence shown here is derived from an EMBL/GenBank/DDBJ whole genome shotgun (WGS) entry which is preliminary data.</text>
</comment>